<reference evidence="14" key="1">
    <citation type="submission" date="2010-08" db="EMBL/GenBank/DDBJ databases">
        <authorList>
            <consortium name="Caenorhabditis japonica Sequencing Consortium"/>
            <person name="Wilson R.K."/>
        </authorList>
    </citation>
    <scope>NUCLEOTIDE SEQUENCE [LARGE SCALE GENOMIC DNA]</scope>
    <source>
        <strain evidence="14">DF5081</strain>
    </source>
</reference>
<evidence type="ECO:0000256" key="9">
    <source>
        <dbReference type="ARBA" id="ARBA00023204"/>
    </source>
</evidence>
<keyword evidence="7" id="KW-0238">DNA-binding</keyword>
<evidence type="ECO:0000259" key="11">
    <source>
        <dbReference type="Pfam" id="PF02735"/>
    </source>
</evidence>
<protein>
    <recommendedName>
        <fullName evidence="15">ATP-dependent DNA helicase 2 subunit 1</fullName>
    </recommendedName>
</protein>
<evidence type="ECO:0000313" key="13">
    <source>
        <dbReference type="EnsemblMetazoa" id="CJA18010.1"/>
    </source>
</evidence>
<keyword evidence="2" id="KW-0547">Nucleotide-binding</keyword>
<evidence type="ECO:0000256" key="7">
    <source>
        <dbReference type="ARBA" id="ARBA00023125"/>
    </source>
</evidence>
<sequence length="473" mass="53961">MDTTQYGDDDDFNENVNKKYTFFVIDGNPAMFETSKAGDQPEFKIALKLILNEMVRVCCSRSLNNHIGVIITSTKHSETVSLENSTLLVPMGVLGQEEVNAVKDLLEEEDVLPAVRLLTGGHHQSDLSNVLNYCKRVFASCPNTRHQSVVYLTNNRNPFGRDDFWESSYFKRTKTAVTKIIGLGQRKTLGEFSVIMLPEDGYKPEDKKEKQKEPWYYLDPEVFTQECDAAARIHQKITAQRSHANLTVNIGPGVTFDVSVFSMVMEAKPLDHRTKYTYDTEEKIVKTSGYVKKKSKINLDDEFEEKDEEETVPMETGETSIDTQQDEAQNALSRLKLATSLQRRDLQKAITIGGQKIILNRERFDAMNEVDAKGVDVVGFVPLNRVDREVSVISPKIIQPNDQVNLFLSSLEPLIVLDQRRYDKDAKTHSDLKMTLVWDRDNSSLAHLHSHNVRYWIDELFSYSIIHTLIKSK</sequence>
<keyword evidence="5" id="KW-0347">Helicase</keyword>
<dbReference type="InterPro" id="IPR016194">
    <property type="entry name" value="SPOC-like_C_dom_sf"/>
</dbReference>
<keyword evidence="4" id="KW-0378">Hydrolase</keyword>
<name>A0A8R1I635_CAEJA</name>
<accession>A0A8R1I635</accession>
<proteinExistence type="predicted"/>
<keyword evidence="3" id="KW-0227">DNA damage</keyword>
<keyword evidence="8" id="KW-0233">DNA recombination</keyword>
<dbReference type="InterPro" id="IPR036465">
    <property type="entry name" value="vWFA_dom_sf"/>
</dbReference>
<evidence type="ECO:0000256" key="4">
    <source>
        <dbReference type="ARBA" id="ARBA00022801"/>
    </source>
</evidence>
<dbReference type="Pfam" id="PF03731">
    <property type="entry name" value="Ku_N"/>
    <property type="match status" value="1"/>
</dbReference>
<dbReference type="Gene3D" id="2.40.290.10">
    <property type="match status" value="1"/>
</dbReference>
<evidence type="ECO:0000256" key="3">
    <source>
        <dbReference type="ARBA" id="ARBA00022763"/>
    </source>
</evidence>
<organism evidence="13 14">
    <name type="scientific">Caenorhabditis japonica</name>
    <dbReference type="NCBI Taxonomy" id="281687"/>
    <lineage>
        <taxon>Eukaryota</taxon>
        <taxon>Metazoa</taxon>
        <taxon>Ecdysozoa</taxon>
        <taxon>Nematoda</taxon>
        <taxon>Chromadorea</taxon>
        <taxon>Rhabditida</taxon>
        <taxon>Rhabditina</taxon>
        <taxon>Rhabditomorpha</taxon>
        <taxon>Rhabditoidea</taxon>
        <taxon>Rhabditidae</taxon>
        <taxon>Peloderinae</taxon>
        <taxon>Caenorhabditis</taxon>
    </lineage>
</organism>
<dbReference type="AlphaFoldDB" id="A0A8R1I635"/>
<dbReference type="InterPro" id="IPR005161">
    <property type="entry name" value="Ku_N"/>
</dbReference>
<evidence type="ECO:0008006" key="15">
    <source>
        <dbReference type="Google" id="ProtNLM"/>
    </source>
</evidence>
<dbReference type="GO" id="GO:0006303">
    <property type="term" value="P:double-strand break repair via nonhomologous end joining"/>
    <property type="evidence" value="ECO:0007669"/>
    <property type="project" value="InterPro"/>
</dbReference>
<dbReference type="GO" id="GO:0004386">
    <property type="term" value="F:helicase activity"/>
    <property type="evidence" value="ECO:0007669"/>
    <property type="project" value="UniProtKB-KW"/>
</dbReference>
<dbReference type="GO" id="GO:0005524">
    <property type="term" value="F:ATP binding"/>
    <property type="evidence" value="ECO:0007669"/>
    <property type="project" value="UniProtKB-KW"/>
</dbReference>
<dbReference type="Gene3D" id="3.40.50.410">
    <property type="entry name" value="von Willebrand factor, type A domain"/>
    <property type="match status" value="1"/>
</dbReference>
<dbReference type="GO" id="GO:0000723">
    <property type="term" value="P:telomere maintenance"/>
    <property type="evidence" value="ECO:0007669"/>
    <property type="project" value="TreeGrafter"/>
</dbReference>
<keyword evidence="9" id="KW-0234">DNA repair</keyword>
<reference evidence="13" key="2">
    <citation type="submission" date="2022-06" db="UniProtKB">
        <authorList>
            <consortium name="EnsemblMetazoa"/>
        </authorList>
    </citation>
    <scope>IDENTIFICATION</scope>
    <source>
        <strain evidence="13">DF5081</strain>
    </source>
</reference>
<dbReference type="PANTHER" id="PTHR12604">
    <property type="entry name" value="KU AUTOANTIGEN DNA HELICASE"/>
    <property type="match status" value="1"/>
</dbReference>
<evidence type="ECO:0000256" key="8">
    <source>
        <dbReference type="ARBA" id="ARBA00023172"/>
    </source>
</evidence>
<dbReference type="Pfam" id="PF02735">
    <property type="entry name" value="Ku"/>
    <property type="match status" value="1"/>
</dbReference>
<comment type="subcellular location">
    <subcellularLocation>
        <location evidence="1">Nucleus</location>
    </subcellularLocation>
</comment>
<evidence type="ECO:0000256" key="6">
    <source>
        <dbReference type="ARBA" id="ARBA00022840"/>
    </source>
</evidence>
<evidence type="ECO:0000256" key="10">
    <source>
        <dbReference type="ARBA" id="ARBA00023242"/>
    </source>
</evidence>
<feature type="domain" description="Ku" evidence="11">
    <location>
        <begin position="250"/>
        <end position="403"/>
    </location>
</feature>
<dbReference type="SUPFAM" id="SSF100939">
    <property type="entry name" value="SPOC domain-like"/>
    <property type="match status" value="1"/>
</dbReference>
<keyword evidence="14" id="KW-1185">Reference proteome</keyword>
<dbReference type="GO" id="GO:0003690">
    <property type="term" value="F:double-stranded DNA binding"/>
    <property type="evidence" value="ECO:0007669"/>
    <property type="project" value="TreeGrafter"/>
</dbReference>
<dbReference type="EnsemblMetazoa" id="CJA18010.1">
    <property type="protein sequence ID" value="CJA18010.1"/>
    <property type="gene ID" value="WBGene00137215"/>
</dbReference>
<dbReference type="GO" id="GO:0042162">
    <property type="term" value="F:telomeric DNA binding"/>
    <property type="evidence" value="ECO:0007669"/>
    <property type="project" value="TreeGrafter"/>
</dbReference>
<evidence type="ECO:0000313" key="14">
    <source>
        <dbReference type="Proteomes" id="UP000005237"/>
    </source>
</evidence>
<dbReference type="GO" id="GO:0043564">
    <property type="term" value="C:Ku70:Ku80 complex"/>
    <property type="evidence" value="ECO:0007669"/>
    <property type="project" value="TreeGrafter"/>
</dbReference>
<feature type="domain" description="Ku70/Ku80 N-terminal alpha/beta" evidence="12">
    <location>
        <begin position="20"/>
        <end position="243"/>
    </location>
</feature>
<keyword evidence="10" id="KW-0539">Nucleus</keyword>
<keyword evidence="6" id="KW-0067">ATP-binding</keyword>
<evidence type="ECO:0000256" key="2">
    <source>
        <dbReference type="ARBA" id="ARBA00022741"/>
    </source>
</evidence>
<evidence type="ECO:0000259" key="12">
    <source>
        <dbReference type="Pfam" id="PF03731"/>
    </source>
</evidence>
<dbReference type="GO" id="GO:0016787">
    <property type="term" value="F:hydrolase activity"/>
    <property type="evidence" value="ECO:0007669"/>
    <property type="project" value="UniProtKB-KW"/>
</dbReference>
<dbReference type="Proteomes" id="UP000005237">
    <property type="component" value="Unassembled WGS sequence"/>
</dbReference>
<dbReference type="PANTHER" id="PTHR12604:SF2">
    <property type="entry name" value="X-RAY REPAIR CROSS-COMPLEMENTING PROTEIN 6"/>
    <property type="match status" value="1"/>
</dbReference>
<dbReference type="GO" id="GO:0006310">
    <property type="term" value="P:DNA recombination"/>
    <property type="evidence" value="ECO:0007669"/>
    <property type="project" value="UniProtKB-KW"/>
</dbReference>
<dbReference type="InterPro" id="IPR006164">
    <property type="entry name" value="DNA_bd_Ku70/Ku80"/>
</dbReference>
<evidence type="ECO:0000256" key="1">
    <source>
        <dbReference type="ARBA" id="ARBA00004123"/>
    </source>
</evidence>
<evidence type="ECO:0000256" key="5">
    <source>
        <dbReference type="ARBA" id="ARBA00022806"/>
    </source>
</evidence>
<dbReference type="SUPFAM" id="SSF53300">
    <property type="entry name" value="vWA-like"/>
    <property type="match status" value="1"/>
</dbReference>